<feature type="domain" description="EamA" evidence="6">
    <location>
        <begin position="24"/>
        <end position="165"/>
    </location>
</feature>
<evidence type="ECO:0000313" key="8">
    <source>
        <dbReference type="Proteomes" id="UP001280581"/>
    </source>
</evidence>
<feature type="transmembrane region" description="Helical" evidence="5">
    <location>
        <begin position="118"/>
        <end position="141"/>
    </location>
</feature>
<dbReference type="GO" id="GO:0016020">
    <property type="term" value="C:membrane"/>
    <property type="evidence" value="ECO:0007669"/>
    <property type="project" value="UniProtKB-SubCell"/>
</dbReference>
<comment type="subcellular location">
    <subcellularLocation>
        <location evidence="1">Membrane</location>
        <topology evidence="1">Multi-pass membrane protein</topology>
    </subcellularLocation>
</comment>
<dbReference type="Pfam" id="PF00892">
    <property type="entry name" value="EamA"/>
    <property type="match status" value="1"/>
</dbReference>
<evidence type="ECO:0000256" key="1">
    <source>
        <dbReference type="ARBA" id="ARBA00004141"/>
    </source>
</evidence>
<dbReference type="AlphaFoldDB" id="A0AAN6RHD8"/>
<comment type="caution">
    <text evidence="7">The sequence shown here is derived from an EMBL/GenBank/DDBJ whole genome shotgun (WGS) entry which is preliminary data.</text>
</comment>
<evidence type="ECO:0000256" key="5">
    <source>
        <dbReference type="SAM" id="Phobius"/>
    </source>
</evidence>
<evidence type="ECO:0000313" key="7">
    <source>
        <dbReference type="EMBL" id="KAK3210273.1"/>
    </source>
</evidence>
<evidence type="ECO:0000256" key="4">
    <source>
        <dbReference type="ARBA" id="ARBA00023136"/>
    </source>
</evidence>
<accession>A0AAN6RHD8</accession>
<keyword evidence="8" id="KW-1185">Reference proteome</keyword>
<evidence type="ECO:0000259" key="6">
    <source>
        <dbReference type="Pfam" id="PF00892"/>
    </source>
</evidence>
<feature type="transmembrane region" description="Helical" evidence="5">
    <location>
        <begin position="24"/>
        <end position="42"/>
    </location>
</feature>
<gene>
    <name evidence="7" type="ORF">GRF29_44g2135122</name>
</gene>
<dbReference type="EMBL" id="WVTA01000005">
    <property type="protein sequence ID" value="KAK3210273.1"/>
    <property type="molecule type" value="Genomic_DNA"/>
</dbReference>
<keyword evidence="2 5" id="KW-0812">Transmembrane</keyword>
<reference evidence="7 8" key="1">
    <citation type="submission" date="2021-02" db="EMBL/GenBank/DDBJ databases">
        <title>Genome assembly of Pseudopithomyces chartarum.</title>
        <authorList>
            <person name="Jauregui R."/>
            <person name="Singh J."/>
            <person name="Voisey C."/>
        </authorList>
    </citation>
    <scope>NUCLEOTIDE SEQUENCE [LARGE SCALE GENOMIC DNA]</scope>
    <source>
        <strain evidence="7 8">AGR01</strain>
    </source>
</reference>
<protein>
    <recommendedName>
        <fullName evidence="6">EamA domain-containing protein</fullName>
    </recommendedName>
</protein>
<feature type="transmembrane region" description="Helical" evidence="5">
    <location>
        <begin position="95"/>
        <end position="112"/>
    </location>
</feature>
<organism evidence="7 8">
    <name type="scientific">Pseudopithomyces chartarum</name>
    <dbReference type="NCBI Taxonomy" id="1892770"/>
    <lineage>
        <taxon>Eukaryota</taxon>
        <taxon>Fungi</taxon>
        <taxon>Dikarya</taxon>
        <taxon>Ascomycota</taxon>
        <taxon>Pezizomycotina</taxon>
        <taxon>Dothideomycetes</taxon>
        <taxon>Pleosporomycetidae</taxon>
        <taxon>Pleosporales</taxon>
        <taxon>Massarineae</taxon>
        <taxon>Didymosphaeriaceae</taxon>
        <taxon>Pseudopithomyces</taxon>
    </lineage>
</organism>
<dbReference type="PANTHER" id="PTHR22911:SF6">
    <property type="entry name" value="SOLUTE CARRIER FAMILY 35 MEMBER G1"/>
    <property type="match status" value="1"/>
</dbReference>
<keyword evidence="3 5" id="KW-1133">Transmembrane helix</keyword>
<proteinExistence type="predicted"/>
<evidence type="ECO:0000256" key="2">
    <source>
        <dbReference type="ARBA" id="ARBA00022692"/>
    </source>
</evidence>
<dbReference type="Proteomes" id="UP001280581">
    <property type="component" value="Unassembled WGS sequence"/>
</dbReference>
<feature type="transmembrane region" description="Helical" evidence="5">
    <location>
        <begin position="62"/>
        <end position="83"/>
    </location>
</feature>
<dbReference type="InterPro" id="IPR000620">
    <property type="entry name" value="EamA_dom"/>
</dbReference>
<feature type="transmembrane region" description="Helical" evidence="5">
    <location>
        <begin position="148"/>
        <end position="168"/>
    </location>
</feature>
<evidence type="ECO:0000256" key="3">
    <source>
        <dbReference type="ARBA" id="ARBA00022989"/>
    </source>
</evidence>
<sequence length="258" mass="27607">MSKPLPPLQLGSGSFSSTMQRHGGIALMLSAQLCSAILATIGRMLRTGHGGDDNEVMGTSEILLFMMIITMLLSWSYIHLFSLPDRPFGPPSTRLLLVLRGVAGFFGIWGFYYSLRYLALAEASIVNFLAPILAVLMLGLFPGARLSIAQLLAGLISMGGVICVLQPWGSPISYSEKEQAVAVGAAFIGVLGVAEVATADNELAVGIDHCAWDTSIRHALAADGKLDLGRRLEEAAEFRVYPDTLRHDCGQSDLGRVS</sequence>
<name>A0AAN6RHD8_9PLEO</name>
<dbReference type="SUPFAM" id="SSF103481">
    <property type="entry name" value="Multidrug resistance efflux transporter EmrE"/>
    <property type="match status" value="1"/>
</dbReference>
<dbReference type="InterPro" id="IPR037185">
    <property type="entry name" value="EmrE-like"/>
</dbReference>
<keyword evidence="4 5" id="KW-0472">Membrane</keyword>
<dbReference type="PANTHER" id="PTHR22911">
    <property type="entry name" value="ACYL-MALONYL CONDENSING ENZYME-RELATED"/>
    <property type="match status" value="1"/>
</dbReference>